<keyword evidence="5 6" id="KW-0732">Signal</keyword>
<organism evidence="7 8">
    <name type="scientific">Tripterygium wilfordii</name>
    <name type="common">Thunder God vine</name>
    <dbReference type="NCBI Taxonomy" id="458696"/>
    <lineage>
        <taxon>Eukaryota</taxon>
        <taxon>Viridiplantae</taxon>
        <taxon>Streptophyta</taxon>
        <taxon>Embryophyta</taxon>
        <taxon>Tracheophyta</taxon>
        <taxon>Spermatophyta</taxon>
        <taxon>Magnoliopsida</taxon>
        <taxon>eudicotyledons</taxon>
        <taxon>Gunneridae</taxon>
        <taxon>Pentapetalae</taxon>
        <taxon>rosids</taxon>
        <taxon>fabids</taxon>
        <taxon>Celastrales</taxon>
        <taxon>Celastraceae</taxon>
        <taxon>Tripterygium</taxon>
    </lineage>
</organism>
<feature type="chain" id="PRO_5029942960" description="S-protein homolog" evidence="6">
    <location>
        <begin position="27"/>
        <end position="133"/>
    </location>
</feature>
<dbReference type="Proteomes" id="UP000593562">
    <property type="component" value="Unassembled WGS sequence"/>
</dbReference>
<evidence type="ECO:0000256" key="4">
    <source>
        <dbReference type="ARBA" id="ARBA00022525"/>
    </source>
</evidence>
<dbReference type="GO" id="GO:0060320">
    <property type="term" value="P:rejection of self pollen"/>
    <property type="evidence" value="ECO:0007669"/>
    <property type="project" value="UniProtKB-KW"/>
</dbReference>
<dbReference type="InParanoid" id="A0A7J7CRI5"/>
<comment type="caution">
    <text evidence="7">The sequence shown here is derived from an EMBL/GenBank/DDBJ whole genome shotgun (WGS) entry which is preliminary data.</text>
</comment>
<dbReference type="GO" id="GO:0005576">
    <property type="term" value="C:extracellular region"/>
    <property type="evidence" value="ECO:0007669"/>
    <property type="project" value="UniProtKB-SubCell"/>
</dbReference>
<comment type="subcellular location">
    <subcellularLocation>
        <location evidence="1 6">Secreted</location>
    </subcellularLocation>
</comment>
<dbReference type="EMBL" id="JAAARO010000014">
    <property type="protein sequence ID" value="KAF5736671.1"/>
    <property type="molecule type" value="Genomic_DNA"/>
</dbReference>
<evidence type="ECO:0000256" key="3">
    <source>
        <dbReference type="ARBA" id="ARBA00022471"/>
    </source>
</evidence>
<protein>
    <recommendedName>
        <fullName evidence="6">S-protein homolog</fullName>
    </recommendedName>
</protein>
<evidence type="ECO:0000256" key="6">
    <source>
        <dbReference type="RuleBase" id="RU367044"/>
    </source>
</evidence>
<dbReference type="Pfam" id="PF05938">
    <property type="entry name" value="Self-incomp_S1"/>
    <property type="match status" value="1"/>
</dbReference>
<gene>
    <name evidence="7" type="ORF">HS088_TW14G00821</name>
</gene>
<evidence type="ECO:0000256" key="2">
    <source>
        <dbReference type="ARBA" id="ARBA00005581"/>
    </source>
</evidence>
<keyword evidence="4 6" id="KW-0964">Secreted</keyword>
<proteinExistence type="inferred from homology"/>
<sequence>MESSLTKYLLLFLQVIVSLISLHADASIFPEKTTVYIYNYLGPNTDLTIHCRSKNDDLGEHILSFLSDFRFTFKPNIWGTTLFYCSMSWPGQFHSFDIYVDGRDGCKACPWQVKTTGPCLIMPDHESCYDWKS</sequence>
<dbReference type="InterPro" id="IPR010264">
    <property type="entry name" value="Self-incomp_S1"/>
</dbReference>
<dbReference type="PANTHER" id="PTHR31232">
    <property type="match status" value="1"/>
</dbReference>
<reference evidence="7 8" key="1">
    <citation type="journal article" date="2020" name="Nat. Commun.">
        <title>Genome of Tripterygium wilfordii and identification of cytochrome P450 involved in triptolide biosynthesis.</title>
        <authorList>
            <person name="Tu L."/>
            <person name="Su P."/>
            <person name="Zhang Z."/>
            <person name="Gao L."/>
            <person name="Wang J."/>
            <person name="Hu T."/>
            <person name="Zhou J."/>
            <person name="Zhang Y."/>
            <person name="Zhao Y."/>
            <person name="Liu Y."/>
            <person name="Song Y."/>
            <person name="Tong Y."/>
            <person name="Lu Y."/>
            <person name="Yang J."/>
            <person name="Xu C."/>
            <person name="Jia M."/>
            <person name="Peters R.J."/>
            <person name="Huang L."/>
            <person name="Gao W."/>
        </authorList>
    </citation>
    <scope>NUCLEOTIDE SEQUENCE [LARGE SCALE GENOMIC DNA]</scope>
    <source>
        <strain evidence="8">cv. XIE 37</strain>
        <tissue evidence="7">Leaf</tissue>
    </source>
</reference>
<dbReference type="PANTHER" id="PTHR31232:SF133">
    <property type="entry name" value="S-PROTEIN HOMOLOG"/>
    <property type="match status" value="1"/>
</dbReference>
<keyword evidence="8" id="KW-1185">Reference proteome</keyword>
<comment type="similarity">
    <text evidence="2 6">Belongs to the plant self-incompatibility (S1) protein family.</text>
</comment>
<evidence type="ECO:0000256" key="1">
    <source>
        <dbReference type="ARBA" id="ARBA00004613"/>
    </source>
</evidence>
<keyword evidence="3 6" id="KW-0713">Self-incompatibility</keyword>
<evidence type="ECO:0000313" key="7">
    <source>
        <dbReference type="EMBL" id="KAF5736671.1"/>
    </source>
</evidence>
<feature type="signal peptide" evidence="6">
    <location>
        <begin position="1"/>
        <end position="26"/>
    </location>
</feature>
<dbReference type="AlphaFoldDB" id="A0A7J7CRI5"/>
<accession>A0A7J7CRI5</accession>
<evidence type="ECO:0000313" key="8">
    <source>
        <dbReference type="Proteomes" id="UP000593562"/>
    </source>
</evidence>
<evidence type="ECO:0000256" key="5">
    <source>
        <dbReference type="ARBA" id="ARBA00022729"/>
    </source>
</evidence>
<name>A0A7J7CRI5_TRIWF</name>